<protein>
    <submittedName>
        <fullName evidence="1">DUF4283 domain protein</fullName>
    </submittedName>
</protein>
<organism evidence="1 2">
    <name type="scientific">Trifolium medium</name>
    <dbReference type="NCBI Taxonomy" id="97028"/>
    <lineage>
        <taxon>Eukaryota</taxon>
        <taxon>Viridiplantae</taxon>
        <taxon>Streptophyta</taxon>
        <taxon>Embryophyta</taxon>
        <taxon>Tracheophyta</taxon>
        <taxon>Spermatophyta</taxon>
        <taxon>Magnoliopsida</taxon>
        <taxon>eudicotyledons</taxon>
        <taxon>Gunneridae</taxon>
        <taxon>Pentapetalae</taxon>
        <taxon>rosids</taxon>
        <taxon>fabids</taxon>
        <taxon>Fabales</taxon>
        <taxon>Fabaceae</taxon>
        <taxon>Papilionoideae</taxon>
        <taxon>50 kb inversion clade</taxon>
        <taxon>NPAAA clade</taxon>
        <taxon>Hologalegina</taxon>
        <taxon>IRL clade</taxon>
        <taxon>Trifolieae</taxon>
        <taxon>Trifolium</taxon>
    </lineage>
</organism>
<name>A0A392M9W7_9FABA</name>
<evidence type="ECO:0000313" key="2">
    <source>
        <dbReference type="Proteomes" id="UP000265520"/>
    </source>
</evidence>
<dbReference type="PANTHER" id="PTHR34427:SF5">
    <property type="entry name" value="DUF4283 DOMAIN-CONTAINING PROTEIN"/>
    <property type="match status" value="1"/>
</dbReference>
<dbReference type="AlphaFoldDB" id="A0A392M9W7"/>
<proteinExistence type="predicted"/>
<dbReference type="EMBL" id="LXQA010005454">
    <property type="protein sequence ID" value="MCH83598.1"/>
    <property type="molecule type" value="Genomic_DNA"/>
</dbReference>
<accession>A0A392M9W7</accession>
<keyword evidence="2" id="KW-1185">Reference proteome</keyword>
<gene>
    <name evidence="1" type="ORF">A2U01_0004424</name>
</gene>
<dbReference type="Proteomes" id="UP000265520">
    <property type="component" value="Unassembled WGS sequence"/>
</dbReference>
<comment type="caution">
    <text evidence="1">The sequence shown here is derived from an EMBL/GenBank/DDBJ whole genome shotgun (WGS) entry which is preliminary data.</text>
</comment>
<reference evidence="1 2" key="1">
    <citation type="journal article" date="2018" name="Front. Plant Sci.">
        <title>Red Clover (Trifolium pratense) and Zigzag Clover (T. medium) - A Picture of Genomic Similarities and Differences.</title>
        <authorList>
            <person name="Dluhosova J."/>
            <person name="Istvanek J."/>
            <person name="Nedelnik J."/>
            <person name="Repkova J."/>
        </authorList>
    </citation>
    <scope>NUCLEOTIDE SEQUENCE [LARGE SCALE GENOMIC DNA]</scope>
    <source>
        <strain evidence="2">cv. 10/8</strain>
        <tissue evidence="1">Leaf</tissue>
    </source>
</reference>
<dbReference type="PANTHER" id="PTHR34427">
    <property type="entry name" value="DUF4283 DOMAIN PROTEIN"/>
    <property type="match status" value="1"/>
</dbReference>
<evidence type="ECO:0000313" key="1">
    <source>
        <dbReference type="EMBL" id="MCH83598.1"/>
    </source>
</evidence>
<sequence>MLGSSSLGWVMFGWEPLSSELIFLVLTEKIQGRRRQLMVETEQVNDVAVVAPVLEVGQMVNEVVWEVEVETEVLKKLKGAYVGFLAKRKDYFEIQQNFIMDGYHNIRVSPLGHMKVLISSVVEGEVQEVVGTVGWWCTWFDRFEEWSPDLVSNQRTTWVQCFGIPHHAWGEAIFRALTFKFGTFVEVDTPTKDMLRFDVARIKLEGGEIGDDGLKCCGGCTRSRDGGGSSRGSVDGGSVMAVVEGLQGGRKRQHIGTRLEEDQTKEGSELKPNLLGNTLVVVSPKVNCDAGNNLDFCEGSRGDGDKALESVRMLEKVHSVPSRSHDLDEGEREQVGLDDELTCEAASKTPTCLRTKGGEISILLGQMRNGLG</sequence>